<gene>
    <name evidence="1" type="ORF">GBF38_021278</name>
</gene>
<organism evidence="1 2">
    <name type="scientific">Nibea albiflora</name>
    <name type="common">Yellow drum</name>
    <name type="synonym">Corvina albiflora</name>
    <dbReference type="NCBI Taxonomy" id="240163"/>
    <lineage>
        <taxon>Eukaryota</taxon>
        <taxon>Metazoa</taxon>
        <taxon>Chordata</taxon>
        <taxon>Craniata</taxon>
        <taxon>Vertebrata</taxon>
        <taxon>Euteleostomi</taxon>
        <taxon>Actinopterygii</taxon>
        <taxon>Neopterygii</taxon>
        <taxon>Teleostei</taxon>
        <taxon>Neoteleostei</taxon>
        <taxon>Acanthomorphata</taxon>
        <taxon>Eupercaria</taxon>
        <taxon>Sciaenidae</taxon>
        <taxon>Nibea</taxon>
    </lineage>
</organism>
<comment type="caution">
    <text evidence="1">The sequence shown here is derived from an EMBL/GenBank/DDBJ whole genome shotgun (WGS) entry which is preliminary data.</text>
</comment>
<keyword evidence="2" id="KW-1185">Reference proteome</keyword>
<accession>A0ACB7FFI8</accession>
<evidence type="ECO:0000313" key="1">
    <source>
        <dbReference type="EMBL" id="KAG8013076.1"/>
    </source>
</evidence>
<reference evidence="1" key="1">
    <citation type="submission" date="2020-04" db="EMBL/GenBank/DDBJ databases">
        <title>A chromosome-scale assembly and high-density genetic map of the yellow drum (Nibea albiflora) genome.</title>
        <authorList>
            <person name="Xu D."/>
            <person name="Zhang W."/>
            <person name="Chen R."/>
            <person name="Tan P."/>
            <person name="Wang L."/>
            <person name="Song H."/>
            <person name="Tian L."/>
            <person name="Zhu Q."/>
            <person name="Wang B."/>
        </authorList>
    </citation>
    <scope>NUCLEOTIDE SEQUENCE</scope>
    <source>
        <strain evidence="1">ZJHYS-2018</strain>
    </source>
</reference>
<evidence type="ECO:0000313" key="2">
    <source>
        <dbReference type="Proteomes" id="UP000805704"/>
    </source>
</evidence>
<proteinExistence type="predicted"/>
<sequence>MTVTPPEALRHISERWSGSDGCSTEQIDPVQTSDRKKRNSLSAEQNSVKATDSQSRARRVHRADTVTSFGFDLRASHRLALQSISTADDGLMVDDGCF</sequence>
<name>A0ACB7FFI8_NIBAL</name>
<dbReference type="Proteomes" id="UP000805704">
    <property type="component" value="Chromosome 11"/>
</dbReference>
<protein>
    <submittedName>
        <fullName evidence="1">Uncharacterized protein</fullName>
    </submittedName>
</protein>
<dbReference type="EMBL" id="CM024799">
    <property type="protein sequence ID" value="KAG8013076.1"/>
    <property type="molecule type" value="Genomic_DNA"/>
</dbReference>